<comment type="subcellular location">
    <subcellularLocation>
        <location evidence="10">Cell membrane</location>
        <topology evidence="10">Multi-pass membrane protein</topology>
    </subcellularLocation>
</comment>
<evidence type="ECO:0000256" key="6">
    <source>
        <dbReference type="ARBA" id="ARBA00023098"/>
    </source>
</evidence>
<keyword evidence="1 10" id="KW-1003">Cell membrane</keyword>
<dbReference type="HAMAP" id="MF_01043">
    <property type="entry name" value="PlsY"/>
    <property type="match status" value="1"/>
</dbReference>
<evidence type="ECO:0000256" key="10">
    <source>
        <dbReference type="HAMAP-Rule" id="MF_01043"/>
    </source>
</evidence>
<keyword evidence="2 10" id="KW-0444">Lipid biosynthesis</keyword>
<keyword evidence="3 10" id="KW-0808">Transferase</keyword>
<evidence type="ECO:0000256" key="3">
    <source>
        <dbReference type="ARBA" id="ARBA00022679"/>
    </source>
</evidence>
<dbReference type="OrthoDB" id="9777124at2"/>
<accession>A0A1I0RI61</accession>
<name>A0A1I0RI61_9FIRM</name>
<protein>
    <recommendedName>
        <fullName evidence="10">Glycerol-3-phosphate acyltransferase</fullName>
    </recommendedName>
    <alternativeName>
        <fullName evidence="10">Acyl-PO4 G3P acyltransferase</fullName>
    </alternativeName>
    <alternativeName>
        <fullName evidence="10">Acyl-phosphate--glycerol-3-phosphate acyltransferase</fullName>
    </alternativeName>
    <alternativeName>
        <fullName evidence="10">G3P acyltransferase</fullName>
        <shortName evidence="10">GPAT</shortName>
        <ecNumber evidence="10">2.3.1.275</ecNumber>
    </alternativeName>
    <alternativeName>
        <fullName evidence="10">Lysophosphatidic acid synthase</fullName>
        <shortName evidence="10">LPA synthase</shortName>
    </alternativeName>
</protein>
<feature type="transmembrane region" description="Helical" evidence="10">
    <location>
        <begin position="150"/>
        <end position="170"/>
    </location>
</feature>
<dbReference type="NCBIfam" id="TIGR00023">
    <property type="entry name" value="glycerol-3-phosphate 1-O-acyltransferase PlsY"/>
    <property type="match status" value="1"/>
</dbReference>
<keyword evidence="7 10" id="KW-0472">Membrane</keyword>
<dbReference type="InterPro" id="IPR003811">
    <property type="entry name" value="G3P_acylTferase_PlsY"/>
</dbReference>
<evidence type="ECO:0000313" key="12">
    <source>
        <dbReference type="Proteomes" id="UP000199701"/>
    </source>
</evidence>
<dbReference type="EMBL" id="FOJI01000016">
    <property type="protein sequence ID" value="SEW40612.1"/>
    <property type="molecule type" value="Genomic_DNA"/>
</dbReference>
<comment type="similarity">
    <text evidence="10">Belongs to the PlsY family.</text>
</comment>
<comment type="function">
    <text evidence="10">Catalyzes the transfer of an acyl group from acyl-phosphate (acyl-PO(4)) to glycerol-3-phosphate (G3P) to form lysophosphatidic acid (LPA). This enzyme utilizes acyl-phosphate as fatty acyl donor, but not acyl-CoA or acyl-ACP.</text>
</comment>
<keyword evidence="11" id="KW-0012">Acyltransferase</keyword>
<dbReference type="GO" id="GO:0005886">
    <property type="term" value="C:plasma membrane"/>
    <property type="evidence" value="ECO:0007669"/>
    <property type="project" value="UniProtKB-SubCell"/>
</dbReference>
<reference evidence="11 12" key="1">
    <citation type="submission" date="2016-10" db="EMBL/GenBank/DDBJ databases">
        <authorList>
            <person name="de Groot N.N."/>
        </authorList>
    </citation>
    <scope>NUCLEOTIDE SEQUENCE [LARGE SCALE GENOMIC DNA]</scope>
    <source>
        <strain evidence="11 12">DSM 9179</strain>
    </source>
</reference>
<comment type="pathway">
    <text evidence="10">Lipid metabolism; phospholipid metabolism.</text>
</comment>
<feature type="transmembrane region" description="Helical" evidence="10">
    <location>
        <begin position="53"/>
        <end position="74"/>
    </location>
</feature>
<evidence type="ECO:0000256" key="7">
    <source>
        <dbReference type="ARBA" id="ARBA00023136"/>
    </source>
</evidence>
<evidence type="ECO:0000256" key="5">
    <source>
        <dbReference type="ARBA" id="ARBA00022989"/>
    </source>
</evidence>
<keyword evidence="8 10" id="KW-0594">Phospholipid biosynthesis</keyword>
<gene>
    <name evidence="10" type="primary">plsY</name>
    <name evidence="11" type="ORF">SAMN05421659_11632</name>
</gene>
<dbReference type="AlphaFoldDB" id="A0A1I0RI61"/>
<dbReference type="Proteomes" id="UP000199701">
    <property type="component" value="Unassembled WGS sequence"/>
</dbReference>
<dbReference type="SMART" id="SM01207">
    <property type="entry name" value="G3P_acyltransf"/>
    <property type="match status" value="1"/>
</dbReference>
<evidence type="ECO:0000256" key="8">
    <source>
        <dbReference type="ARBA" id="ARBA00023209"/>
    </source>
</evidence>
<feature type="transmembrane region" description="Helical" evidence="10">
    <location>
        <begin position="81"/>
        <end position="103"/>
    </location>
</feature>
<sequence>MERIICIIIGYVMGLFQTGYLYGKLNHIDIRQHGSGNAGTTNITRTLGKKAGIITYIGDTLKSVVSAVIIHLLFGKGNSDIEFLLVIYGGLGVVLGHNFPFYLKFKGGKGIAATSGVALSLLPYNWVFPVFGFLTFTLGSLITKYVSMGSLIFVTSFLIEIIIFGQLDYFGLSTNALYEAYAIVFAITLLAYIRHIANIKRLLNGTERKIGQKKTEI</sequence>
<dbReference type="PANTHER" id="PTHR30309">
    <property type="entry name" value="INNER MEMBRANE PROTEIN YGIH"/>
    <property type="match status" value="1"/>
</dbReference>
<organism evidence="11 12">
    <name type="scientific">[Clostridium] fimetarium</name>
    <dbReference type="NCBI Taxonomy" id="99656"/>
    <lineage>
        <taxon>Bacteria</taxon>
        <taxon>Bacillati</taxon>
        <taxon>Bacillota</taxon>
        <taxon>Clostridia</taxon>
        <taxon>Lachnospirales</taxon>
        <taxon>Lachnospiraceae</taxon>
    </lineage>
</organism>
<feature type="transmembrane region" description="Helical" evidence="10">
    <location>
        <begin position="5"/>
        <end position="23"/>
    </location>
</feature>
<keyword evidence="12" id="KW-1185">Reference proteome</keyword>
<evidence type="ECO:0000256" key="2">
    <source>
        <dbReference type="ARBA" id="ARBA00022516"/>
    </source>
</evidence>
<dbReference type="GO" id="GO:0043772">
    <property type="term" value="F:acyl-phosphate glycerol-3-phosphate acyltransferase activity"/>
    <property type="evidence" value="ECO:0007669"/>
    <property type="project" value="UniProtKB-UniRule"/>
</dbReference>
<evidence type="ECO:0000256" key="9">
    <source>
        <dbReference type="ARBA" id="ARBA00023264"/>
    </source>
</evidence>
<proteinExistence type="inferred from homology"/>
<keyword evidence="9 10" id="KW-1208">Phospholipid metabolism</keyword>
<dbReference type="PANTHER" id="PTHR30309:SF0">
    <property type="entry name" value="GLYCEROL-3-PHOSPHATE ACYLTRANSFERASE-RELATED"/>
    <property type="match status" value="1"/>
</dbReference>
<dbReference type="UniPathway" id="UPA00085"/>
<comment type="catalytic activity">
    <reaction evidence="10">
        <text>an acyl phosphate + sn-glycerol 3-phosphate = a 1-acyl-sn-glycero-3-phosphate + phosphate</text>
        <dbReference type="Rhea" id="RHEA:34075"/>
        <dbReference type="ChEBI" id="CHEBI:43474"/>
        <dbReference type="ChEBI" id="CHEBI:57597"/>
        <dbReference type="ChEBI" id="CHEBI:57970"/>
        <dbReference type="ChEBI" id="CHEBI:59918"/>
        <dbReference type="EC" id="2.3.1.275"/>
    </reaction>
</comment>
<dbReference type="RefSeq" id="WP_092456400.1">
    <property type="nucleotide sequence ID" value="NZ_FOJI01000016.1"/>
</dbReference>
<dbReference type="GO" id="GO:0008654">
    <property type="term" value="P:phospholipid biosynthetic process"/>
    <property type="evidence" value="ECO:0007669"/>
    <property type="project" value="UniProtKB-UniRule"/>
</dbReference>
<dbReference type="Pfam" id="PF02660">
    <property type="entry name" value="G3P_acyltransf"/>
    <property type="match status" value="1"/>
</dbReference>
<dbReference type="STRING" id="99656.SAMN05421659_11632"/>
<feature type="transmembrane region" description="Helical" evidence="10">
    <location>
        <begin position="176"/>
        <end position="193"/>
    </location>
</feature>
<evidence type="ECO:0000256" key="4">
    <source>
        <dbReference type="ARBA" id="ARBA00022692"/>
    </source>
</evidence>
<dbReference type="EC" id="2.3.1.275" evidence="10"/>
<comment type="subunit">
    <text evidence="10">Probably interacts with PlsX.</text>
</comment>
<keyword evidence="4 10" id="KW-0812">Transmembrane</keyword>
<evidence type="ECO:0000313" key="11">
    <source>
        <dbReference type="EMBL" id="SEW40612.1"/>
    </source>
</evidence>
<evidence type="ECO:0000256" key="1">
    <source>
        <dbReference type="ARBA" id="ARBA00022475"/>
    </source>
</evidence>
<feature type="transmembrane region" description="Helical" evidence="10">
    <location>
        <begin position="123"/>
        <end position="143"/>
    </location>
</feature>
<keyword evidence="5 10" id="KW-1133">Transmembrane helix</keyword>
<keyword evidence="6 10" id="KW-0443">Lipid metabolism</keyword>